<feature type="transmembrane region" description="Helical" evidence="7">
    <location>
        <begin position="180"/>
        <end position="199"/>
    </location>
</feature>
<comment type="subcellular location">
    <subcellularLocation>
        <location evidence="1 7">Cell membrane</location>
        <topology evidence="1 7">Multi-pass membrane protein</topology>
    </subcellularLocation>
</comment>
<dbReference type="InterPro" id="IPR032818">
    <property type="entry name" value="DedA-like"/>
</dbReference>
<evidence type="ECO:0000256" key="5">
    <source>
        <dbReference type="ARBA" id="ARBA00022989"/>
    </source>
</evidence>
<name>A0A939SCL2_9MICO</name>
<gene>
    <name evidence="10" type="ORF">J4H92_10995</name>
</gene>
<evidence type="ECO:0000256" key="3">
    <source>
        <dbReference type="ARBA" id="ARBA00022475"/>
    </source>
</evidence>
<dbReference type="EMBL" id="JAGDYM010000013">
    <property type="protein sequence ID" value="MBO1902473.1"/>
    <property type="molecule type" value="Genomic_DNA"/>
</dbReference>
<dbReference type="InterPro" id="IPR032816">
    <property type="entry name" value="VTT_dom"/>
</dbReference>
<evidence type="ECO:0000256" key="6">
    <source>
        <dbReference type="ARBA" id="ARBA00023136"/>
    </source>
</evidence>
<evidence type="ECO:0000313" key="10">
    <source>
        <dbReference type="EMBL" id="MBO1902473.1"/>
    </source>
</evidence>
<comment type="caution">
    <text evidence="7">Lacks conserved residue(s) required for the propagation of feature annotation.</text>
</comment>
<comment type="caution">
    <text evidence="10">The sequence shown here is derived from an EMBL/GenBank/DDBJ whole genome shotgun (WGS) entry which is preliminary data.</text>
</comment>
<feature type="compositionally biased region" description="Low complexity" evidence="8">
    <location>
        <begin position="213"/>
        <end position="222"/>
    </location>
</feature>
<feature type="region of interest" description="Disordered" evidence="8">
    <location>
        <begin position="212"/>
        <end position="238"/>
    </location>
</feature>
<dbReference type="AlphaFoldDB" id="A0A939SCL2"/>
<dbReference type="PANTHER" id="PTHR30353">
    <property type="entry name" value="INNER MEMBRANE PROTEIN DEDA-RELATED"/>
    <property type="match status" value="1"/>
</dbReference>
<organism evidence="10 11">
    <name type="scientific">Leucobacter weissii</name>
    <dbReference type="NCBI Taxonomy" id="1983706"/>
    <lineage>
        <taxon>Bacteria</taxon>
        <taxon>Bacillati</taxon>
        <taxon>Actinomycetota</taxon>
        <taxon>Actinomycetes</taxon>
        <taxon>Micrococcales</taxon>
        <taxon>Microbacteriaceae</taxon>
        <taxon>Leucobacter</taxon>
    </lineage>
</organism>
<sequence>MLNDFLLWLLDTIQALDPVLRTTIAGVAMMLETSALVGLVVPGDAVVLLAATGVTTFWGGVVLFVVVVVGALIGESIGYALGRWFGPALQRSRVGQLLGDQQWERAQRYIQRRGGLAIFLSRFVPVLHSTVPMVAGMTRFRYRTFLAWTIPACVIWAAAYVTVGSLAANAMREYAGSLHIAGYIFVAVILLFVCGVWAVKRFILRSEKRHLEPPATATPTPTQGADDSSPHAASIDRA</sequence>
<dbReference type="GO" id="GO:0005886">
    <property type="term" value="C:plasma membrane"/>
    <property type="evidence" value="ECO:0007669"/>
    <property type="project" value="UniProtKB-SubCell"/>
</dbReference>
<evidence type="ECO:0000256" key="1">
    <source>
        <dbReference type="ARBA" id="ARBA00004651"/>
    </source>
</evidence>
<comment type="similarity">
    <text evidence="2 7">Belongs to the DedA family.</text>
</comment>
<dbReference type="Pfam" id="PF09335">
    <property type="entry name" value="VTT_dom"/>
    <property type="match status" value="1"/>
</dbReference>
<feature type="transmembrane region" description="Helical" evidence="7">
    <location>
        <begin position="45"/>
        <end position="73"/>
    </location>
</feature>
<evidence type="ECO:0000256" key="4">
    <source>
        <dbReference type="ARBA" id="ARBA00022692"/>
    </source>
</evidence>
<feature type="transmembrane region" description="Helical" evidence="7">
    <location>
        <begin position="145"/>
        <end position="168"/>
    </location>
</feature>
<feature type="domain" description="VTT" evidence="9">
    <location>
        <begin position="46"/>
        <end position="165"/>
    </location>
</feature>
<evidence type="ECO:0000313" key="11">
    <source>
        <dbReference type="Proteomes" id="UP000664382"/>
    </source>
</evidence>
<dbReference type="RefSeq" id="WP_208098243.1">
    <property type="nucleotide sequence ID" value="NZ_JAGDYM010000013.1"/>
</dbReference>
<evidence type="ECO:0000256" key="8">
    <source>
        <dbReference type="SAM" id="MobiDB-lite"/>
    </source>
</evidence>
<keyword evidence="3 7" id="KW-1003">Cell membrane</keyword>
<keyword evidence="4 7" id="KW-0812">Transmembrane</keyword>
<reference evidence="10" key="1">
    <citation type="submission" date="2021-03" db="EMBL/GenBank/DDBJ databases">
        <title>Leucobacter chromiisoli sp. nov., isolated from chromium-containing soil of chemical plant.</title>
        <authorList>
            <person name="Xu Z."/>
        </authorList>
    </citation>
    <scope>NUCLEOTIDE SEQUENCE</scope>
    <source>
        <strain evidence="10">S27</strain>
    </source>
</reference>
<keyword evidence="11" id="KW-1185">Reference proteome</keyword>
<dbReference type="PANTHER" id="PTHR30353:SF0">
    <property type="entry name" value="TRANSMEMBRANE PROTEIN"/>
    <property type="match status" value="1"/>
</dbReference>
<protein>
    <submittedName>
        <fullName evidence="10">DedA family protein</fullName>
    </submittedName>
</protein>
<evidence type="ECO:0000256" key="7">
    <source>
        <dbReference type="RuleBase" id="RU367016"/>
    </source>
</evidence>
<keyword evidence="5 7" id="KW-1133">Transmembrane helix</keyword>
<evidence type="ECO:0000256" key="2">
    <source>
        <dbReference type="ARBA" id="ARBA00010792"/>
    </source>
</evidence>
<accession>A0A939SCL2</accession>
<proteinExistence type="inferred from homology"/>
<dbReference type="Proteomes" id="UP000664382">
    <property type="component" value="Unassembled WGS sequence"/>
</dbReference>
<keyword evidence="6 7" id="KW-0472">Membrane</keyword>
<evidence type="ECO:0000259" key="9">
    <source>
        <dbReference type="Pfam" id="PF09335"/>
    </source>
</evidence>